<accession>A0ABN5WVM8</accession>
<evidence type="ECO:0000313" key="2">
    <source>
        <dbReference type="Proteomes" id="UP000289555"/>
    </source>
</evidence>
<sequence length="65" mass="7421">MQKLRVSNSQTLAILKQSETNASILYPYCEDGVSSAIIYSIDTSLIKELLDENRRLKNIYAKKKL</sequence>
<reference evidence="2" key="1">
    <citation type="journal article" date="2019" name="Microbiol. Resour. Announc.">
        <title>Complete Genome Sequence of Halomonas olivaria, a Moderately Halophilic Bacterium Isolated from Olive Processing Effluents, Obtained by Nanopore Sequencing.</title>
        <authorList>
            <person name="Nagata S."/>
            <person name="Ii K.M."/>
            <person name="Tsukimi T."/>
            <person name="Miura M.C."/>
            <person name="Galipon J."/>
            <person name="Arakawa K."/>
        </authorList>
    </citation>
    <scope>NUCLEOTIDE SEQUENCE [LARGE SCALE GENOMIC DNA]</scope>
    <source>
        <strain evidence="2">TYRC17</strain>
    </source>
</reference>
<dbReference type="Proteomes" id="UP000289555">
    <property type="component" value="Chromosome"/>
</dbReference>
<dbReference type="EMBL" id="AP019416">
    <property type="protein sequence ID" value="BBI49040.1"/>
    <property type="molecule type" value="Genomic_DNA"/>
</dbReference>
<evidence type="ECO:0000313" key="1">
    <source>
        <dbReference type="EMBL" id="BBI49040.1"/>
    </source>
</evidence>
<proteinExistence type="predicted"/>
<gene>
    <name evidence="1" type="ORF">HORIV_14610</name>
</gene>
<name>A0ABN5WVM8_9GAMM</name>
<keyword evidence="2" id="KW-1185">Reference proteome</keyword>
<organism evidence="1 2">
    <name type="scientific">Vreelandella olivaria</name>
    <dbReference type="NCBI Taxonomy" id="390919"/>
    <lineage>
        <taxon>Bacteria</taxon>
        <taxon>Pseudomonadati</taxon>
        <taxon>Pseudomonadota</taxon>
        <taxon>Gammaproteobacteria</taxon>
        <taxon>Oceanospirillales</taxon>
        <taxon>Halomonadaceae</taxon>
        <taxon>Vreelandella</taxon>
    </lineage>
</organism>
<protein>
    <submittedName>
        <fullName evidence="1">Uncharacterized protein</fullName>
    </submittedName>
</protein>